<evidence type="ECO:0000313" key="9">
    <source>
        <dbReference type="Proteomes" id="UP000186705"/>
    </source>
</evidence>
<evidence type="ECO:0000313" key="8">
    <source>
        <dbReference type="EMBL" id="OLU45982.1"/>
    </source>
</evidence>
<comment type="similarity">
    <text evidence="2 6">Belongs to the class-I pyridoxal-phosphate-dependent aminotransferase family.</text>
</comment>
<dbReference type="GO" id="GO:0006520">
    <property type="term" value="P:amino acid metabolic process"/>
    <property type="evidence" value="ECO:0007669"/>
    <property type="project" value="InterPro"/>
</dbReference>
<keyword evidence="9" id="KW-1185">Reference proteome</keyword>
<evidence type="ECO:0000256" key="2">
    <source>
        <dbReference type="ARBA" id="ARBA00007441"/>
    </source>
</evidence>
<dbReference type="InterPro" id="IPR015422">
    <property type="entry name" value="PyrdxlP-dep_Trfase_small"/>
</dbReference>
<protein>
    <recommendedName>
        <fullName evidence="6">Aminotransferase</fullName>
        <ecNumber evidence="6">2.6.1.-</ecNumber>
    </recommendedName>
</protein>
<organism evidence="8 9">
    <name type="scientific">Dubosiella newyorkensis</name>
    <dbReference type="NCBI Taxonomy" id="1862672"/>
    <lineage>
        <taxon>Bacteria</taxon>
        <taxon>Bacillati</taxon>
        <taxon>Bacillota</taxon>
        <taxon>Erysipelotrichia</taxon>
        <taxon>Erysipelotrichales</taxon>
        <taxon>Erysipelotrichaceae</taxon>
        <taxon>Dubosiella</taxon>
    </lineage>
</organism>
<dbReference type="PANTHER" id="PTHR46383:SF3">
    <property type="entry name" value="ASPARTATE AMINOTRANSFERASE-RELATED"/>
    <property type="match status" value="1"/>
</dbReference>
<dbReference type="InterPro" id="IPR050596">
    <property type="entry name" value="AspAT/PAT-like"/>
</dbReference>
<evidence type="ECO:0000256" key="3">
    <source>
        <dbReference type="ARBA" id="ARBA00022576"/>
    </source>
</evidence>
<proteinExistence type="inferred from homology"/>
<comment type="caution">
    <text evidence="8">The sequence shown here is derived from an EMBL/GenBank/DDBJ whole genome shotgun (WGS) entry which is preliminary data.</text>
</comment>
<dbReference type="SUPFAM" id="SSF53383">
    <property type="entry name" value="PLP-dependent transferases"/>
    <property type="match status" value="1"/>
</dbReference>
<evidence type="ECO:0000256" key="5">
    <source>
        <dbReference type="ARBA" id="ARBA00022898"/>
    </source>
</evidence>
<accession>A0A1U7NLV0</accession>
<comment type="cofactor">
    <cofactor evidence="1 6">
        <name>pyridoxal 5'-phosphate</name>
        <dbReference type="ChEBI" id="CHEBI:597326"/>
    </cofactor>
</comment>
<dbReference type="STRING" id="1862672.BO225_07465"/>
<dbReference type="InterPro" id="IPR015424">
    <property type="entry name" value="PyrdxlP-dep_Trfase"/>
</dbReference>
<dbReference type="CDD" id="cd00609">
    <property type="entry name" value="AAT_like"/>
    <property type="match status" value="1"/>
</dbReference>
<dbReference type="PROSITE" id="PS00105">
    <property type="entry name" value="AA_TRANSFER_CLASS_1"/>
    <property type="match status" value="1"/>
</dbReference>
<name>A0A1U7NLV0_9FIRM</name>
<dbReference type="GO" id="GO:0008483">
    <property type="term" value="F:transaminase activity"/>
    <property type="evidence" value="ECO:0007669"/>
    <property type="project" value="UniProtKB-KW"/>
</dbReference>
<evidence type="ECO:0000256" key="1">
    <source>
        <dbReference type="ARBA" id="ARBA00001933"/>
    </source>
</evidence>
<gene>
    <name evidence="8" type="ORF">BO225_07465</name>
</gene>
<sequence>MKPLSKTIENLKPSGIRKFFDLASTMDNVISFGVGEPDFDTPWHICENAVYSMSEGKTHYTANRGLLELRKLIAEFHRIRYDQHYNPENEILVTVGGSEAIDLAMRAMINPGDEVITMDPNYVAYTPAIEMAGGIPVIIPLEEKSEFKLTPEALKNAITDKTKAILINFPSNPTGGVMTYEDYEKLVPIIEESGIYVVSDEIYAELTFDGEFASLAQFPSIRDQIVVINGFSKAFAMTGWRLGYVMSNPNLSAAMTKIHQYIIMSAPTPAQYAALEAMTDGLSDVSHMRNEYMNRRNLLVSRLNRMGLKTNMPHGTFYVFPNISQTGLTSEEFCNRLVEEQRVACVPGTAFGEKGEGFMRMSYACSMDNIIEGCDRIEAFLASLEQKQEENPSNRS</sequence>
<keyword evidence="4 6" id="KW-0808">Transferase</keyword>
<dbReference type="AlphaFoldDB" id="A0A1U7NLV0"/>
<evidence type="ECO:0000259" key="7">
    <source>
        <dbReference type="Pfam" id="PF00155"/>
    </source>
</evidence>
<dbReference type="EC" id="2.6.1.-" evidence="6"/>
<evidence type="ECO:0000256" key="6">
    <source>
        <dbReference type="RuleBase" id="RU000481"/>
    </source>
</evidence>
<dbReference type="Gene3D" id="3.90.1150.10">
    <property type="entry name" value="Aspartate Aminotransferase, domain 1"/>
    <property type="match status" value="1"/>
</dbReference>
<dbReference type="InterPro" id="IPR004838">
    <property type="entry name" value="NHTrfase_class1_PyrdxlP-BS"/>
</dbReference>
<dbReference type="FunFam" id="3.40.640.10:FF:000033">
    <property type="entry name" value="Aspartate aminotransferase"/>
    <property type="match status" value="1"/>
</dbReference>
<dbReference type="EMBL" id="MPKA01000077">
    <property type="protein sequence ID" value="OLU45982.1"/>
    <property type="molecule type" value="Genomic_DNA"/>
</dbReference>
<reference evidence="8 9" key="1">
    <citation type="submission" date="2016-11" db="EMBL/GenBank/DDBJ databases">
        <title>Description of two novel members of the family Erysipelotrichaceae: Ileibacterium lipovorans gen. nov., sp. nov. and Dubosiella newyorkensis, gen. nov., sp. nov.</title>
        <authorList>
            <person name="Cox L.M."/>
            <person name="Sohn J."/>
            <person name="Tyrrell K.L."/>
            <person name="Citron D.M."/>
            <person name="Lawson P.A."/>
            <person name="Patel N.B."/>
            <person name="Iizumi T."/>
            <person name="Perez-Perez G.I."/>
            <person name="Goldstein E.J."/>
            <person name="Blaser M.J."/>
        </authorList>
    </citation>
    <scope>NUCLEOTIDE SEQUENCE [LARGE SCALE GENOMIC DNA]</scope>
    <source>
        <strain evidence="8 9">NYU-BL-A4</strain>
    </source>
</reference>
<dbReference type="RefSeq" id="WP_076341641.1">
    <property type="nucleotide sequence ID" value="NZ_CAPDDE010000046.1"/>
</dbReference>
<evidence type="ECO:0000256" key="4">
    <source>
        <dbReference type="ARBA" id="ARBA00022679"/>
    </source>
</evidence>
<dbReference type="Pfam" id="PF00155">
    <property type="entry name" value="Aminotran_1_2"/>
    <property type="match status" value="1"/>
</dbReference>
<dbReference type="GO" id="GO:0030170">
    <property type="term" value="F:pyridoxal phosphate binding"/>
    <property type="evidence" value="ECO:0007669"/>
    <property type="project" value="InterPro"/>
</dbReference>
<dbReference type="InterPro" id="IPR004839">
    <property type="entry name" value="Aminotransferase_I/II_large"/>
</dbReference>
<keyword evidence="5" id="KW-0663">Pyridoxal phosphate</keyword>
<dbReference type="Gene3D" id="3.40.640.10">
    <property type="entry name" value="Type I PLP-dependent aspartate aminotransferase-like (Major domain)"/>
    <property type="match status" value="1"/>
</dbReference>
<dbReference type="InterPro" id="IPR015421">
    <property type="entry name" value="PyrdxlP-dep_Trfase_major"/>
</dbReference>
<dbReference type="GeneID" id="78275777"/>
<keyword evidence="3 6" id="KW-0032">Aminotransferase</keyword>
<dbReference type="OrthoDB" id="9802328at2"/>
<feature type="domain" description="Aminotransferase class I/classII large" evidence="7">
    <location>
        <begin position="28"/>
        <end position="377"/>
    </location>
</feature>
<dbReference type="Proteomes" id="UP000186705">
    <property type="component" value="Unassembled WGS sequence"/>
</dbReference>
<dbReference type="PANTHER" id="PTHR46383">
    <property type="entry name" value="ASPARTATE AMINOTRANSFERASE"/>
    <property type="match status" value="1"/>
</dbReference>